<dbReference type="InParanoid" id="A0A3Q3LEN2"/>
<dbReference type="InterPro" id="IPR002957">
    <property type="entry name" value="Keratin_I"/>
</dbReference>
<dbReference type="GO" id="GO:0005882">
    <property type="term" value="C:intermediate filament"/>
    <property type="evidence" value="ECO:0007669"/>
    <property type="project" value="UniProtKB-KW"/>
</dbReference>
<name>A0A3Q3LEN2_9TELE</name>
<dbReference type="PANTHER" id="PTHR23239:SF344">
    <property type="entry name" value="KERATIN, TYPE I CYTOSKELETAL 15-LIKE"/>
    <property type="match status" value="1"/>
</dbReference>
<feature type="compositionally biased region" description="Polar residues" evidence="4">
    <location>
        <begin position="741"/>
        <end position="754"/>
    </location>
</feature>
<feature type="compositionally biased region" description="Polar residues" evidence="4">
    <location>
        <begin position="1052"/>
        <end position="1074"/>
    </location>
</feature>
<reference evidence="6" key="2">
    <citation type="submission" date="2025-09" db="UniProtKB">
        <authorList>
            <consortium name="Ensembl"/>
        </authorList>
    </citation>
    <scope>IDENTIFICATION</scope>
</reference>
<dbReference type="Gene3D" id="1.20.5.170">
    <property type="match status" value="1"/>
</dbReference>
<feature type="region of interest" description="Disordered" evidence="4">
    <location>
        <begin position="1001"/>
        <end position="1084"/>
    </location>
</feature>
<proteinExistence type="predicted"/>
<feature type="compositionally biased region" description="Polar residues" evidence="4">
    <location>
        <begin position="1358"/>
        <end position="1386"/>
    </location>
</feature>
<feature type="compositionally biased region" description="Basic residues" evidence="4">
    <location>
        <begin position="292"/>
        <end position="302"/>
    </location>
</feature>
<evidence type="ECO:0000256" key="1">
    <source>
        <dbReference type="ARBA" id="ARBA00022754"/>
    </source>
</evidence>
<feature type="region of interest" description="Disordered" evidence="4">
    <location>
        <begin position="290"/>
        <end position="314"/>
    </location>
</feature>
<feature type="region of interest" description="Disordered" evidence="4">
    <location>
        <begin position="468"/>
        <end position="507"/>
    </location>
</feature>
<dbReference type="GeneTree" id="ENSGT00940000181841"/>
<feature type="coiled-coil region" evidence="3">
    <location>
        <begin position="15"/>
        <end position="71"/>
    </location>
</feature>
<keyword evidence="1" id="KW-0403">Intermediate filament</keyword>
<protein>
    <submittedName>
        <fullName evidence="6">Uncharacterized LOC113140778</fullName>
    </submittedName>
</protein>
<feature type="compositionally biased region" description="Polar residues" evidence="4">
    <location>
        <begin position="470"/>
        <end position="484"/>
    </location>
</feature>
<feature type="compositionally biased region" description="Low complexity" evidence="4">
    <location>
        <begin position="1402"/>
        <end position="1422"/>
    </location>
</feature>
<feature type="domain" description="IF rod" evidence="5">
    <location>
        <begin position="13"/>
        <end position="232"/>
    </location>
</feature>
<dbReference type="GO" id="GO:0005198">
    <property type="term" value="F:structural molecule activity"/>
    <property type="evidence" value="ECO:0007669"/>
    <property type="project" value="InterPro"/>
</dbReference>
<feature type="compositionally biased region" description="Polar residues" evidence="4">
    <location>
        <begin position="304"/>
        <end position="314"/>
    </location>
</feature>
<feature type="compositionally biased region" description="Low complexity" evidence="4">
    <location>
        <begin position="1476"/>
        <end position="1487"/>
    </location>
</feature>
<feature type="region of interest" description="Disordered" evidence="4">
    <location>
        <begin position="733"/>
        <end position="754"/>
    </location>
</feature>
<dbReference type="PANTHER" id="PTHR23239">
    <property type="entry name" value="INTERMEDIATE FILAMENT"/>
    <property type="match status" value="1"/>
</dbReference>
<evidence type="ECO:0000256" key="4">
    <source>
        <dbReference type="SAM" id="MobiDB-lite"/>
    </source>
</evidence>
<feature type="compositionally biased region" description="Basic and acidic residues" evidence="4">
    <location>
        <begin position="818"/>
        <end position="828"/>
    </location>
</feature>
<accession>A0A3Q3LEN2</accession>
<feature type="compositionally biased region" description="Low complexity" evidence="4">
    <location>
        <begin position="1456"/>
        <end position="1468"/>
    </location>
</feature>
<feature type="region of interest" description="Disordered" evidence="4">
    <location>
        <begin position="1175"/>
        <end position="1200"/>
    </location>
</feature>
<feature type="region of interest" description="Disordered" evidence="4">
    <location>
        <begin position="1309"/>
        <end position="1527"/>
    </location>
</feature>
<evidence type="ECO:0000259" key="5">
    <source>
        <dbReference type="Pfam" id="PF00038"/>
    </source>
</evidence>
<keyword evidence="2 3" id="KW-0175">Coiled coil</keyword>
<evidence type="ECO:0000313" key="6">
    <source>
        <dbReference type="Ensembl" id="ENSMAMP00000007864.1"/>
    </source>
</evidence>
<feature type="region of interest" description="Disordered" evidence="4">
    <location>
        <begin position="1100"/>
        <end position="1132"/>
    </location>
</feature>
<dbReference type="InterPro" id="IPR039008">
    <property type="entry name" value="IF_rod_dom"/>
</dbReference>
<feature type="compositionally biased region" description="Polar residues" evidence="4">
    <location>
        <begin position="1489"/>
        <end position="1505"/>
    </location>
</feature>
<dbReference type="Ensembl" id="ENSMAMT00000008079.2">
    <property type="protein sequence ID" value="ENSMAMP00000007864.1"/>
    <property type="gene ID" value="ENSMAMG00000005361.2"/>
</dbReference>
<dbReference type="SUPFAM" id="SSF64593">
    <property type="entry name" value="Intermediate filament protein, coiled coil region"/>
    <property type="match status" value="1"/>
</dbReference>
<dbReference type="Proteomes" id="UP000261640">
    <property type="component" value="Unplaced"/>
</dbReference>
<feature type="region of interest" description="Disordered" evidence="4">
    <location>
        <begin position="800"/>
        <end position="834"/>
    </location>
</feature>
<feature type="compositionally biased region" description="Low complexity" evidence="4">
    <location>
        <begin position="1011"/>
        <end position="1022"/>
    </location>
</feature>
<keyword evidence="7" id="KW-1185">Reference proteome</keyword>
<evidence type="ECO:0000256" key="2">
    <source>
        <dbReference type="ARBA" id="ARBA00023054"/>
    </source>
</evidence>
<dbReference type="Pfam" id="PF00038">
    <property type="entry name" value="Filament"/>
    <property type="match status" value="1"/>
</dbReference>
<reference evidence="6" key="1">
    <citation type="submission" date="2025-08" db="UniProtKB">
        <authorList>
            <consortium name="Ensembl"/>
        </authorList>
    </citation>
    <scope>IDENTIFICATION</scope>
</reference>
<organism evidence="6 7">
    <name type="scientific">Mastacembelus armatus</name>
    <name type="common">zig-zag eel</name>
    <dbReference type="NCBI Taxonomy" id="205130"/>
    <lineage>
        <taxon>Eukaryota</taxon>
        <taxon>Metazoa</taxon>
        <taxon>Chordata</taxon>
        <taxon>Craniata</taxon>
        <taxon>Vertebrata</taxon>
        <taxon>Euteleostomi</taxon>
        <taxon>Actinopterygii</taxon>
        <taxon>Neopterygii</taxon>
        <taxon>Teleostei</taxon>
        <taxon>Neoteleostei</taxon>
        <taxon>Acanthomorphata</taxon>
        <taxon>Anabantaria</taxon>
        <taxon>Synbranchiformes</taxon>
        <taxon>Mastacembelidae</taxon>
        <taxon>Mastacembelus</taxon>
    </lineage>
</organism>
<evidence type="ECO:0000313" key="7">
    <source>
        <dbReference type="Proteomes" id="UP000261640"/>
    </source>
</evidence>
<evidence type="ECO:0000256" key="3">
    <source>
        <dbReference type="SAM" id="Coils"/>
    </source>
</evidence>
<sequence>MEARYPIIPHQLNRYEKARECRRHLEEQLSNLRLLEKELRVHKLPELQSQLNNQTEQLMELQRQHQQDMQSLQGQLSGDIVVELQTAKPSYLIQQLGNLRKMSVMLLDKNRNECCFDTQVSMLRSPEVTFEASAGSRVNRADVEELRKTAAHLEEELKQLQALNTLLEASGLEQREVFFLQLVALQQRADGLFRDLDSVLQTAAQQSADYQTLLDVKSQLDTEIQNYRRLLDQIKLESPAVSRRHVPLDRRVNVQGRFPRIRAAQSVLRDHIYTVQQTPVPFLRSNTATRVRSNRVHTKHPKNSPDSTNNTANQTDTFHKSIKVFPTGTGRESKTMNSMIKNRQNSPMEDKVHVEDCDVQKPLIFCTQISQDTETVISAQLNSDEGKVQATNENLAQLKSYKLETPSRALTDTGQLAVTAFKPSGSHLCWSKEAQVEVFGEMTIMDNKQIDAQEAEAEETSLVLRLDQRLSPSDVSNSEQNQLTEDADRRSGIAAISSSSPDCTGDLESKNATIEVLKKVELELNNGINETKTVKTVPTELVNTWGQEALLWTTESKSSSSLTDSGVALSSPDLEELLSPTVTDVFLSPTKTVASLSPDTCLRPFEVDVLINTTDQEFCPVYVEDQVTSADMFLHPIDSETYPSPNHSAKHLKPVETKGFQSPNTEDEDEEACMSLTEANVQVRPVEKYILLTKEENQSLSFSGERDLPEEDRHRGVTISVKDGGSLCFGSFETNEGGRPTQDSTNTNLRPSNQGIGFHLSTSLEGLVFGGPGNYGIIADKEQHGHLWGKDAIKSKDRYKNANNADNKDGQSPGGTAEGKHGSEEQKEISVMSSGVDSNLGDVAACNSSMANDHAVSFSGTAEGTVISNAKPVALAGVCGRFSGGSGEWMVHGGSLGHTGRSLPRTESEESQSVAPVLLETENFSKRKRGEWMVYGNSHGYKRDLNPGTNFSTEGNEKTLVTTLPTTSPPEKGRFGRRGSDEWMVYGGVLGHKSSLDARTNLSNDGNERNPLLATLPATSPPVTRRFGRSGSGEWLVYGGSLEDTDRLDPGTSLSSEGNEKSPSPVTLPGTSPPETGRFRSRGNGEWMIFGGRFGHKGSLDGSASLPSEVSEESVSVATKPVTSPPETGRFGSSGNGKWLVYGGSLGHRGSMDKGVSLLSTGSEDSFPVATLSATTQPETGRFDSRGSGECMVHSGSPKTTSLQAASGGLLKAESDKCLSVLTQLATSLPETRRYGSEISGERMVYGTSPEHTSNVAGTDNLPNMESEAWLATAKNLAKSPPGPGRFGSRGSGEWIFYGGNIGLMSSPAGTNSFGDAGSEESPSVDRKPATSPTRVPRAGRFGSGGSGEWRVFGGSTGRLSSPASTDTVSVSTNEGQIISPPNSYTHRGPRLSKGGSGGRLSSGSVVRRSSSVGSGGSLSSSGSGGDLTNSPGSHRISRSGKYTSTGSGEWKPIYSSASGRRSSVGSPGRSGGGRTTSSQRTPSPGGKTSVSGGSLGSRRTNSTGGRVICSSDWPIRNTGSRVGGSKERISVCKMAALSISAAVRERSQERQRQAQQRTADTSPLVRRWLSTGVAITSVDPDGLDDIMDL</sequence>
<feature type="coiled-coil region" evidence="3">
    <location>
        <begin position="143"/>
        <end position="170"/>
    </location>
</feature>